<dbReference type="EMBL" id="JBHSGI010000033">
    <property type="protein sequence ID" value="MFC4671146.1"/>
    <property type="molecule type" value="Genomic_DNA"/>
</dbReference>
<keyword evidence="10 16" id="KW-0812">Transmembrane</keyword>
<accession>A0ABV9KNG0</accession>
<evidence type="ECO:0000256" key="3">
    <source>
        <dbReference type="ARBA" id="ARBA00004141"/>
    </source>
</evidence>
<evidence type="ECO:0000256" key="16">
    <source>
        <dbReference type="SAM" id="Phobius"/>
    </source>
</evidence>
<feature type="transmembrane region" description="Helical" evidence="16">
    <location>
        <begin position="31"/>
        <end position="52"/>
    </location>
</feature>
<keyword evidence="8" id="KW-0816">Tricarboxylic acid cycle</keyword>
<keyword evidence="9" id="KW-0349">Heme</keyword>
<evidence type="ECO:0000256" key="4">
    <source>
        <dbReference type="ARBA" id="ARBA00005163"/>
    </source>
</evidence>
<reference evidence="18" key="1">
    <citation type="journal article" date="2019" name="Int. J. Syst. Evol. Microbiol.">
        <title>The Global Catalogue of Microorganisms (GCM) 10K type strain sequencing project: providing services to taxonomists for standard genome sequencing and annotation.</title>
        <authorList>
            <consortium name="The Broad Institute Genomics Platform"/>
            <consortium name="The Broad Institute Genome Sequencing Center for Infectious Disease"/>
            <person name="Wu L."/>
            <person name="Ma J."/>
        </authorList>
    </citation>
    <scope>NUCLEOTIDE SEQUENCE [LARGE SCALE GENOMIC DNA]</scope>
    <source>
        <strain evidence="18">CGMCC 4.7283</strain>
    </source>
</reference>
<evidence type="ECO:0000256" key="8">
    <source>
        <dbReference type="ARBA" id="ARBA00022532"/>
    </source>
</evidence>
<organism evidence="17 18">
    <name type="scientific">Seohaeicola nanhaiensis</name>
    <dbReference type="NCBI Taxonomy" id="1387282"/>
    <lineage>
        <taxon>Bacteria</taxon>
        <taxon>Pseudomonadati</taxon>
        <taxon>Pseudomonadota</taxon>
        <taxon>Alphaproteobacteria</taxon>
        <taxon>Rhodobacterales</taxon>
        <taxon>Roseobacteraceae</taxon>
        <taxon>Seohaeicola</taxon>
    </lineage>
</organism>
<evidence type="ECO:0000256" key="13">
    <source>
        <dbReference type="ARBA" id="ARBA00022989"/>
    </source>
</evidence>
<feature type="transmembrane region" description="Helical" evidence="16">
    <location>
        <begin position="58"/>
        <end position="77"/>
    </location>
</feature>
<keyword evidence="11" id="KW-0479">Metal-binding</keyword>
<comment type="subcellular location">
    <subcellularLocation>
        <location evidence="3">Membrane</location>
        <topology evidence="3">Multi-pass membrane protein</topology>
    </subcellularLocation>
</comment>
<dbReference type="InterPro" id="IPR014312">
    <property type="entry name" value="Succ_DH_anchor"/>
</dbReference>
<evidence type="ECO:0000313" key="18">
    <source>
        <dbReference type="Proteomes" id="UP001595973"/>
    </source>
</evidence>
<evidence type="ECO:0000256" key="11">
    <source>
        <dbReference type="ARBA" id="ARBA00022723"/>
    </source>
</evidence>
<evidence type="ECO:0000256" key="6">
    <source>
        <dbReference type="ARBA" id="ARBA00019425"/>
    </source>
</evidence>
<evidence type="ECO:0000256" key="2">
    <source>
        <dbReference type="ARBA" id="ARBA00004050"/>
    </source>
</evidence>
<dbReference type="NCBIfam" id="TIGR02968">
    <property type="entry name" value="succ_dehyd_anc"/>
    <property type="match status" value="1"/>
</dbReference>
<dbReference type="Proteomes" id="UP001595973">
    <property type="component" value="Unassembled WGS sequence"/>
</dbReference>
<feature type="transmembrane region" description="Helical" evidence="16">
    <location>
        <begin position="98"/>
        <end position="119"/>
    </location>
</feature>
<dbReference type="CDD" id="cd03495">
    <property type="entry name" value="SQR_TypeC_SdhD_like"/>
    <property type="match status" value="1"/>
</dbReference>
<keyword evidence="13 16" id="KW-1133">Transmembrane helix</keyword>
<comment type="caution">
    <text evidence="17">The sequence shown here is derived from an EMBL/GenBank/DDBJ whole genome shotgun (WGS) entry which is preliminary data.</text>
</comment>
<comment type="function">
    <text evidence="2">Membrane-anchoring subunit of succinate dehydrogenase (SDH).</text>
</comment>
<evidence type="ECO:0000256" key="5">
    <source>
        <dbReference type="ARBA" id="ARBA00011558"/>
    </source>
</evidence>
<name>A0ABV9KNG0_9RHOB</name>
<evidence type="ECO:0000256" key="14">
    <source>
        <dbReference type="ARBA" id="ARBA00023004"/>
    </source>
</evidence>
<dbReference type="InterPro" id="IPR000701">
    <property type="entry name" value="SuccDH_FuR_B_TM-su"/>
</dbReference>
<comment type="cofactor">
    <cofactor evidence="1">
        <name>heme</name>
        <dbReference type="ChEBI" id="CHEBI:30413"/>
    </cofactor>
</comment>
<sequence>MRYLTDRKRAVGLGSAKSGTAHHWSMQISSVALIILVPLFVFTFGSILGSSYEEVVAYYAQPFPAIVAALTLWVGMVHFKNGAQMAIDDYIHGVAGRLTFILVTCLAYAIAATGVYAIAKLAL</sequence>
<dbReference type="Pfam" id="PF01127">
    <property type="entry name" value="Sdh_cyt"/>
    <property type="match status" value="1"/>
</dbReference>
<evidence type="ECO:0000256" key="15">
    <source>
        <dbReference type="ARBA" id="ARBA00023136"/>
    </source>
</evidence>
<keyword evidence="7" id="KW-0813">Transport</keyword>
<protein>
    <recommendedName>
        <fullName evidence="6">Succinate dehydrogenase hydrophobic membrane anchor subunit</fullName>
    </recommendedName>
</protein>
<evidence type="ECO:0000256" key="9">
    <source>
        <dbReference type="ARBA" id="ARBA00022617"/>
    </source>
</evidence>
<comment type="subunit">
    <text evidence="5">Part of an enzyme complex containing four subunits: a flavoprotein, an iron-sulfur protein, plus two membrane-anchoring proteins, SdhC and SdhD.</text>
</comment>
<dbReference type="RefSeq" id="WP_380721239.1">
    <property type="nucleotide sequence ID" value="NZ_JBHSGI010000033.1"/>
</dbReference>
<evidence type="ECO:0000256" key="12">
    <source>
        <dbReference type="ARBA" id="ARBA00022982"/>
    </source>
</evidence>
<evidence type="ECO:0000313" key="17">
    <source>
        <dbReference type="EMBL" id="MFC4671146.1"/>
    </source>
</evidence>
<evidence type="ECO:0000256" key="10">
    <source>
        <dbReference type="ARBA" id="ARBA00022692"/>
    </source>
</evidence>
<keyword evidence="15 16" id="KW-0472">Membrane</keyword>
<keyword evidence="18" id="KW-1185">Reference proteome</keyword>
<keyword evidence="12" id="KW-0249">Electron transport</keyword>
<keyword evidence="14" id="KW-0408">Iron</keyword>
<dbReference type="InterPro" id="IPR034804">
    <property type="entry name" value="SQR/QFR_C/D"/>
</dbReference>
<dbReference type="SUPFAM" id="SSF81343">
    <property type="entry name" value="Fumarate reductase respiratory complex transmembrane subunits"/>
    <property type="match status" value="1"/>
</dbReference>
<comment type="pathway">
    <text evidence="4">Carbohydrate metabolism; tricarboxylic acid cycle.</text>
</comment>
<evidence type="ECO:0000256" key="1">
    <source>
        <dbReference type="ARBA" id="ARBA00001971"/>
    </source>
</evidence>
<dbReference type="Gene3D" id="1.20.1300.10">
    <property type="entry name" value="Fumarate reductase/succinate dehydrogenase, transmembrane subunit"/>
    <property type="match status" value="1"/>
</dbReference>
<gene>
    <name evidence="17" type="primary">sdhD</name>
    <name evidence="17" type="ORF">ACFO5X_21530</name>
</gene>
<proteinExistence type="predicted"/>
<evidence type="ECO:0000256" key="7">
    <source>
        <dbReference type="ARBA" id="ARBA00022448"/>
    </source>
</evidence>